<reference evidence="2 3" key="1">
    <citation type="submission" date="2020-01" db="EMBL/GenBank/DDBJ databases">
        <title>Genomes of bacteria type strains.</title>
        <authorList>
            <person name="Chen J."/>
            <person name="Zhu S."/>
            <person name="Chen J."/>
        </authorList>
    </citation>
    <scope>NUCLEOTIDE SEQUENCE [LARGE SCALE GENOMIC DNA]</scope>
    <source>
        <strain evidence="2 3">KCTC 52919</strain>
    </source>
</reference>
<dbReference type="Proteomes" id="UP000476332">
    <property type="component" value="Unassembled WGS sequence"/>
</dbReference>
<name>A0A6L9MNE7_9HYPH</name>
<dbReference type="Gene3D" id="1.25.40.10">
    <property type="entry name" value="Tetratricopeptide repeat domain"/>
    <property type="match status" value="1"/>
</dbReference>
<dbReference type="InterPro" id="IPR011990">
    <property type="entry name" value="TPR-like_helical_dom_sf"/>
</dbReference>
<evidence type="ECO:0000256" key="1">
    <source>
        <dbReference type="PROSITE-ProRule" id="PRU00339"/>
    </source>
</evidence>
<sequence length="400" mass="43155">MAPMACLALLDGLSRSFEIDDPNLAVALNPANTDARIRRTVVALNNPDTGASAPDFVADLEFVKRFAPVDPRADSLLGEIVLRQGDVEKAADLFLAALVQSPTELHSLKRLITLELSEGRIASALSRMSVLLKRWPGRFSEFSEVFPSLMAAPKGYEAVLAAAERDAAWRGRLLTFLASDAQTAAVAYRLLLDLREADPPVANSEVDRVIALLLSKGQSQLAYQAFVLTRATETMGNIGYVTNSTFAQTSASSPFDWSLSRLAGMDAAMVGPGGGPGGTDGLRIEFRRKPVKGTIAQQMLMLPAGVYELSTKSSARSLETPKGLTWTVTCASARTTLAELVVEPGRYDQQLTSTAFDVPEEGCEGQRLRLSTGVVAPSMRYRYEGTLTVHEIGVRQFLAE</sequence>
<comment type="caution">
    <text evidence="2">The sequence shown here is derived from an EMBL/GenBank/DDBJ whole genome shotgun (WGS) entry which is preliminary data.</text>
</comment>
<dbReference type="SUPFAM" id="SSF48452">
    <property type="entry name" value="TPR-like"/>
    <property type="match status" value="1"/>
</dbReference>
<accession>A0A6L9MNE7</accession>
<dbReference type="AlphaFoldDB" id="A0A6L9MNE7"/>
<gene>
    <name evidence="2" type="ORF">GTW51_22540</name>
</gene>
<proteinExistence type="predicted"/>
<evidence type="ECO:0000313" key="2">
    <source>
        <dbReference type="EMBL" id="NDV89429.1"/>
    </source>
</evidence>
<dbReference type="RefSeq" id="WP_163046274.1">
    <property type="nucleotide sequence ID" value="NZ_JAAAMJ010000045.1"/>
</dbReference>
<dbReference type="PROSITE" id="PS50005">
    <property type="entry name" value="TPR"/>
    <property type="match status" value="1"/>
</dbReference>
<evidence type="ECO:0000313" key="3">
    <source>
        <dbReference type="Proteomes" id="UP000476332"/>
    </source>
</evidence>
<feature type="repeat" description="TPR" evidence="1">
    <location>
        <begin position="71"/>
        <end position="104"/>
    </location>
</feature>
<dbReference type="EMBL" id="JAAAMJ010000045">
    <property type="protein sequence ID" value="NDV89429.1"/>
    <property type="molecule type" value="Genomic_DNA"/>
</dbReference>
<keyword evidence="3" id="KW-1185">Reference proteome</keyword>
<keyword evidence="1" id="KW-0802">TPR repeat</keyword>
<protein>
    <submittedName>
        <fullName evidence="2">Uncharacterized protein</fullName>
    </submittedName>
</protein>
<organism evidence="2 3">
    <name type="scientific">Aurantimonas aggregata</name>
    <dbReference type="NCBI Taxonomy" id="2047720"/>
    <lineage>
        <taxon>Bacteria</taxon>
        <taxon>Pseudomonadati</taxon>
        <taxon>Pseudomonadota</taxon>
        <taxon>Alphaproteobacteria</taxon>
        <taxon>Hyphomicrobiales</taxon>
        <taxon>Aurantimonadaceae</taxon>
        <taxon>Aurantimonas</taxon>
    </lineage>
</organism>
<dbReference type="InterPro" id="IPR019734">
    <property type="entry name" value="TPR_rpt"/>
</dbReference>